<accession>A0ABR2ZZ48</accession>
<dbReference type="InterPro" id="IPR026122">
    <property type="entry name" value="MOV-10/SDE3_DEXXQ/H-box"/>
</dbReference>
<feature type="domain" description="U1-type" evidence="12">
    <location>
        <begin position="130"/>
        <end position="163"/>
    </location>
</feature>
<feature type="region of interest" description="Disordered" evidence="11">
    <location>
        <begin position="1006"/>
        <end position="1029"/>
    </location>
</feature>
<keyword evidence="6" id="KW-0378">Hydrolase</keyword>
<keyword evidence="4" id="KW-0963">Cytoplasm</keyword>
<dbReference type="CDD" id="cd18038">
    <property type="entry name" value="DEXXQc_Helz-like"/>
    <property type="match status" value="1"/>
</dbReference>
<dbReference type="Gene3D" id="3.40.50.300">
    <property type="entry name" value="P-loop containing nucleotide triphosphate hydrolases"/>
    <property type="match status" value="2"/>
</dbReference>
<dbReference type="Pfam" id="PF13087">
    <property type="entry name" value="AAA_12"/>
    <property type="match status" value="1"/>
</dbReference>
<dbReference type="InterPro" id="IPR047187">
    <property type="entry name" value="SF1_C_Upf1"/>
</dbReference>
<feature type="domain" description="U1-type" evidence="12">
    <location>
        <begin position="90"/>
        <end position="123"/>
    </location>
</feature>
<evidence type="ECO:0000313" key="14">
    <source>
        <dbReference type="Proteomes" id="UP001437256"/>
    </source>
</evidence>
<sequence>MPSQKWTCTVCNREMQMTSKGSHLQGASHKKKAAAQSKRRASPGNWFCKPCDRHMPVESRDHHLQGQKHMKKAAKKGAAPAQASQTVSNLRLWTCGICNRQMEVGNRQSHLRGIDHRTNAAAPVTVASPGQKWTCQPCGRRMDALSREQHLQGKSHQAAIAQLRTTPGGVDTMSRNATVSGVPVEATESDKNGMTVEGNFDFKIVDLDTAKRGITIKVSAKAKLPVRAELIQCTLASSRGQRTYSPFTVSVVGLNRIISPSVPVQLNINMTTNHYGRAEDRLELTFKSPHIRSHFVIARKLRVHVGSQTDQSDLQPKVPYTPKDISAIRHPETEIVPGEPVPLLTVIPYVGRLAHASIPKPLASILESGGTTREIIAQMELTHLPRVFDSAGYDKFFKHLIWAEEYQMNRDMEHYDMSSARLTKHNFSYYLDVPGLAEKRPSVLVGDKILVQPHTSPGGRWFEGGVHNVRKEDVGMKFHKAFVPKPTDRFLVRFKLNRIPLRREHQALDSAFVPDRVLFPEPEHLLLDAAPHGLSRTTFNPTIAANERQLQAVTSIVHAPAGSPPFVIFGPPGTGKTVTLVETIRQILASSPEARVFACAPSNSAADLIALRLRELGPNVLFRAYAPSRFREQVPAELIPFTYCTPNGHFSVRGSERVKEFRVVVTTCISASIVSGIGVPRGHYSHIFVDEAGQATEPEVMVAIKMMAGDETNVVVCGDPKQLGPIIRSSVARRLGLGASYIERLMGREVYDEVEGYGISVMKLTKNYRSHSAILRFPNEQFYRGDLEPCADPGITDLFLNSIHVVSPKFPIVFHSVFGKDDREASSPSYFNVDEVTVVKSVLEKLRSDPRIRLNDDDIGVIAPYRAQVLKLRAAFRSLSASVKVGSVEEFQGQERKVIIVTTVRSSREFVDYDLRHTLGFVANPRRFNVAVTRAQSLLVIAGDPNVLSLDPLWRSFLNYVYENGGWTGPGPMWDTREQVDFAGGYDVAIRDQARAEMEAFDRMMEGATPDGDADEGDVNVDQPWGEAD</sequence>
<comment type="subcellular location">
    <subcellularLocation>
        <location evidence="1">Cytoplasm</location>
    </subcellularLocation>
</comment>
<dbReference type="Pfam" id="PF13086">
    <property type="entry name" value="AAA_11"/>
    <property type="match status" value="2"/>
</dbReference>
<comment type="caution">
    <text evidence="13">The sequence shown here is derived from an EMBL/GenBank/DDBJ whole genome shotgun (WGS) entry which is preliminary data.</text>
</comment>
<keyword evidence="14" id="KW-1185">Reference proteome</keyword>
<evidence type="ECO:0000256" key="3">
    <source>
        <dbReference type="ARBA" id="ARBA00012552"/>
    </source>
</evidence>
<evidence type="ECO:0000256" key="11">
    <source>
        <dbReference type="SAM" id="MobiDB-lite"/>
    </source>
</evidence>
<keyword evidence="7" id="KW-0347">Helicase</keyword>
<name>A0ABR2ZZ48_9AGAR</name>
<evidence type="ECO:0000256" key="4">
    <source>
        <dbReference type="ARBA" id="ARBA00022490"/>
    </source>
</evidence>
<keyword evidence="8" id="KW-0067">ATP-binding</keyword>
<dbReference type="PANTHER" id="PTHR45418">
    <property type="entry name" value="CANCER/TESTIS ANTIGEN 55"/>
    <property type="match status" value="1"/>
</dbReference>
<dbReference type="PANTHER" id="PTHR45418:SF1">
    <property type="entry name" value="CANCER_TESTIS ANTIGEN 55"/>
    <property type="match status" value="1"/>
</dbReference>
<comment type="similarity">
    <text evidence="2">Belongs to the DNA2/NAM7 helicase family. SDE3 subfamily.</text>
</comment>
<evidence type="ECO:0000256" key="2">
    <source>
        <dbReference type="ARBA" id="ARBA00005601"/>
    </source>
</evidence>
<evidence type="ECO:0000259" key="12">
    <source>
        <dbReference type="SMART" id="SM00451"/>
    </source>
</evidence>
<keyword evidence="9" id="KW-0943">RNA-mediated gene silencing</keyword>
<feature type="domain" description="U1-type" evidence="12">
    <location>
        <begin position="3"/>
        <end position="36"/>
    </location>
</feature>
<reference evidence="13 14" key="1">
    <citation type="submission" date="2024-05" db="EMBL/GenBank/DDBJ databases">
        <title>A draft genome resource for the thread blight pathogen Marasmius tenuissimus strain MS-2.</title>
        <authorList>
            <person name="Yulfo-Soto G.E."/>
            <person name="Baruah I.K."/>
            <person name="Amoako-Attah I."/>
            <person name="Bukari Y."/>
            <person name="Meinhardt L.W."/>
            <person name="Bailey B.A."/>
            <person name="Cohen S.P."/>
        </authorList>
    </citation>
    <scope>NUCLEOTIDE SEQUENCE [LARGE SCALE GENOMIC DNA]</scope>
    <source>
        <strain evidence="13 14">MS-2</strain>
    </source>
</reference>
<comment type="catalytic activity">
    <reaction evidence="10">
        <text>ATP + H2O = ADP + phosphate + H(+)</text>
        <dbReference type="Rhea" id="RHEA:13065"/>
        <dbReference type="ChEBI" id="CHEBI:15377"/>
        <dbReference type="ChEBI" id="CHEBI:15378"/>
        <dbReference type="ChEBI" id="CHEBI:30616"/>
        <dbReference type="ChEBI" id="CHEBI:43474"/>
        <dbReference type="ChEBI" id="CHEBI:456216"/>
        <dbReference type="EC" id="3.6.4.13"/>
    </reaction>
</comment>
<evidence type="ECO:0000313" key="13">
    <source>
        <dbReference type="EMBL" id="KAL0066331.1"/>
    </source>
</evidence>
<evidence type="ECO:0000256" key="9">
    <source>
        <dbReference type="ARBA" id="ARBA00023158"/>
    </source>
</evidence>
<keyword evidence="5" id="KW-0547">Nucleotide-binding</keyword>
<protein>
    <recommendedName>
        <fullName evidence="3">RNA helicase</fullName>
        <ecNumber evidence="3">3.6.4.13</ecNumber>
    </recommendedName>
</protein>
<dbReference type="EMBL" id="JBBXMP010000036">
    <property type="protein sequence ID" value="KAL0066331.1"/>
    <property type="molecule type" value="Genomic_DNA"/>
</dbReference>
<evidence type="ECO:0000256" key="5">
    <source>
        <dbReference type="ARBA" id="ARBA00022741"/>
    </source>
</evidence>
<dbReference type="Pfam" id="PF21634">
    <property type="entry name" value="MOV-10_beta-barrel"/>
    <property type="match status" value="1"/>
</dbReference>
<dbReference type="InterPro" id="IPR041679">
    <property type="entry name" value="DNA2/NAM7-like_C"/>
</dbReference>
<feature type="domain" description="U1-type" evidence="12">
    <location>
        <begin position="43"/>
        <end position="76"/>
    </location>
</feature>
<evidence type="ECO:0000256" key="1">
    <source>
        <dbReference type="ARBA" id="ARBA00004496"/>
    </source>
</evidence>
<dbReference type="InterPro" id="IPR027417">
    <property type="entry name" value="P-loop_NTPase"/>
</dbReference>
<dbReference type="InterPro" id="IPR049080">
    <property type="entry name" value="MOV-10-like_beta-barrel"/>
</dbReference>
<evidence type="ECO:0000256" key="8">
    <source>
        <dbReference type="ARBA" id="ARBA00022840"/>
    </source>
</evidence>
<dbReference type="InterPro" id="IPR041677">
    <property type="entry name" value="DNA2/NAM7_AAA_11"/>
</dbReference>
<dbReference type="InterPro" id="IPR003604">
    <property type="entry name" value="Matrin/U1-like-C_Znf_C2H2"/>
</dbReference>
<feature type="compositionally biased region" description="Basic residues" evidence="11">
    <location>
        <begin position="28"/>
        <end position="41"/>
    </location>
</feature>
<dbReference type="Proteomes" id="UP001437256">
    <property type="component" value="Unassembled WGS sequence"/>
</dbReference>
<organism evidence="13 14">
    <name type="scientific">Marasmius tenuissimus</name>
    <dbReference type="NCBI Taxonomy" id="585030"/>
    <lineage>
        <taxon>Eukaryota</taxon>
        <taxon>Fungi</taxon>
        <taxon>Dikarya</taxon>
        <taxon>Basidiomycota</taxon>
        <taxon>Agaricomycotina</taxon>
        <taxon>Agaricomycetes</taxon>
        <taxon>Agaricomycetidae</taxon>
        <taxon>Agaricales</taxon>
        <taxon>Marasmiineae</taxon>
        <taxon>Marasmiaceae</taxon>
        <taxon>Marasmius</taxon>
    </lineage>
</organism>
<dbReference type="CDD" id="cd18808">
    <property type="entry name" value="SF1_C_Upf1"/>
    <property type="match status" value="1"/>
</dbReference>
<evidence type="ECO:0000256" key="7">
    <source>
        <dbReference type="ARBA" id="ARBA00022806"/>
    </source>
</evidence>
<gene>
    <name evidence="13" type="ORF">AAF712_006589</name>
</gene>
<dbReference type="SUPFAM" id="SSF52540">
    <property type="entry name" value="P-loop containing nucleoside triphosphate hydrolases"/>
    <property type="match status" value="1"/>
</dbReference>
<proteinExistence type="inferred from homology"/>
<evidence type="ECO:0000256" key="6">
    <source>
        <dbReference type="ARBA" id="ARBA00022801"/>
    </source>
</evidence>
<evidence type="ECO:0000256" key="10">
    <source>
        <dbReference type="ARBA" id="ARBA00047984"/>
    </source>
</evidence>
<dbReference type="EC" id="3.6.4.13" evidence="3"/>
<dbReference type="SMART" id="SM00451">
    <property type="entry name" value="ZnF_U1"/>
    <property type="match status" value="4"/>
</dbReference>
<feature type="region of interest" description="Disordered" evidence="11">
    <location>
        <begin position="19"/>
        <end position="42"/>
    </location>
</feature>